<dbReference type="SMART" id="SM00823">
    <property type="entry name" value="PKS_PP"/>
    <property type="match status" value="1"/>
</dbReference>
<dbReference type="GO" id="GO:0043041">
    <property type="term" value="P:amino acid activation for nonribosomal peptide biosynthetic process"/>
    <property type="evidence" value="ECO:0007669"/>
    <property type="project" value="TreeGrafter"/>
</dbReference>
<name>A0A951UPF4_9CYAN</name>
<dbReference type="InterPro" id="IPR000873">
    <property type="entry name" value="AMP-dep_synth/lig_dom"/>
</dbReference>
<comment type="caution">
    <text evidence="7">The sequence shown here is derived from an EMBL/GenBank/DDBJ whole genome shotgun (WGS) entry which is preliminary data.</text>
</comment>
<dbReference type="PANTHER" id="PTHR45527:SF1">
    <property type="entry name" value="FATTY ACID SYNTHASE"/>
    <property type="match status" value="1"/>
</dbReference>
<evidence type="ECO:0000256" key="5">
    <source>
        <dbReference type="ARBA" id="ARBA00022598"/>
    </source>
</evidence>
<dbReference type="InterPro" id="IPR013120">
    <property type="entry name" value="FAR_NAD-bd"/>
</dbReference>
<dbReference type="InterPro" id="IPR010080">
    <property type="entry name" value="Thioester_reductase-like_dom"/>
</dbReference>
<dbReference type="CDD" id="cd19531">
    <property type="entry name" value="LCL_NRPS-like"/>
    <property type="match status" value="1"/>
</dbReference>
<dbReference type="InterPro" id="IPR001242">
    <property type="entry name" value="Condensation_dom"/>
</dbReference>
<comment type="similarity">
    <text evidence="2">Belongs to the ATP-dependent AMP-binding enzyme family.</text>
</comment>
<dbReference type="Pfam" id="PF18563">
    <property type="entry name" value="TubC_N"/>
    <property type="match status" value="1"/>
</dbReference>
<organism evidence="7 8">
    <name type="scientific">Drouetiella hepatica Uher 2000/2452</name>
    <dbReference type="NCBI Taxonomy" id="904376"/>
    <lineage>
        <taxon>Bacteria</taxon>
        <taxon>Bacillati</taxon>
        <taxon>Cyanobacteriota</taxon>
        <taxon>Cyanophyceae</taxon>
        <taxon>Oculatellales</taxon>
        <taxon>Oculatellaceae</taxon>
        <taxon>Drouetiella</taxon>
    </lineage>
</organism>
<dbReference type="InterPro" id="IPR023213">
    <property type="entry name" value="CAT-like_dom_sf"/>
</dbReference>
<dbReference type="Pfam" id="PF13193">
    <property type="entry name" value="AMP-binding_C"/>
    <property type="match status" value="1"/>
</dbReference>
<dbReference type="InterPro" id="IPR025110">
    <property type="entry name" value="AMP-bd_C"/>
</dbReference>
<dbReference type="PROSITE" id="PS00455">
    <property type="entry name" value="AMP_BINDING"/>
    <property type="match status" value="1"/>
</dbReference>
<dbReference type="InterPro" id="IPR010071">
    <property type="entry name" value="AA_adenyl_dom"/>
</dbReference>
<dbReference type="FunFam" id="3.30.559.10:FF:000012">
    <property type="entry name" value="Non-ribosomal peptide synthetase"/>
    <property type="match status" value="1"/>
</dbReference>
<dbReference type="InterPro" id="IPR020806">
    <property type="entry name" value="PKS_PP-bd"/>
</dbReference>
<keyword evidence="4" id="KW-0597">Phosphoprotein</keyword>
<dbReference type="Proteomes" id="UP000757435">
    <property type="component" value="Unassembled WGS sequence"/>
</dbReference>
<dbReference type="CDD" id="cd17652">
    <property type="entry name" value="A_NRPS_CmdD_like"/>
    <property type="match status" value="1"/>
</dbReference>
<dbReference type="Pfam" id="PF00501">
    <property type="entry name" value="AMP-binding"/>
    <property type="match status" value="1"/>
</dbReference>
<dbReference type="GO" id="GO:0044550">
    <property type="term" value="P:secondary metabolite biosynthetic process"/>
    <property type="evidence" value="ECO:0007669"/>
    <property type="project" value="UniProtKB-ARBA"/>
</dbReference>
<dbReference type="InterPro" id="IPR006162">
    <property type="entry name" value="Ppantetheine_attach_site"/>
</dbReference>
<dbReference type="InterPro" id="IPR036736">
    <property type="entry name" value="ACP-like_sf"/>
</dbReference>
<accession>A0A951UPF4</accession>
<dbReference type="NCBIfam" id="TIGR01733">
    <property type="entry name" value="AA-adenyl-dom"/>
    <property type="match status" value="1"/>
</dbReference>
<evidence type="ECO:0000256" key="4">
    <source>
        <dbReference type="ARBA" id="ARBA00022553"/>
    </source>
</evidence>
<dbReference type="InterPro" id="IPR009081">
    <property type="entry name" value="PP-bd_ACP"/>
</dbReference>
<dbReference type="CDD" id="cd05235">
    <property type="entry name" value="SDR_e1"/>
    <property type="match status" value="1"/>
</dbReference>
<dbReference type="GO" id="GO:0008610">
    <property type="term" value="P:lipid biosynthetic process"/>
    <property type="evidence" value="ECO:0007669"/>
    <property type="project" value="UniProtKB-ARBA"/>
</dbReference>
<dbReference type="FunFam" id="3.30.300.30:FF:000010">
    <property type="entry name" value="Enterobactin synthetase component F"/>
    <property type="match status" value="1"/>
</dbReference>
<keyword evidence="5" id="KW-0436">Ligase</keyword>
<dbReference type="PIRSF" id="PIRSF001617">
    <property type="entry name" value="Alpha-AR"/>
    <property type="match status" value="1"/>
</dbReference>
<dbReference type="Gene3D" id="3.30.300.30">
    <property type="match status" value="1"/>
</dbReference>
<dbReference type="GO" id="GO:0005829">
    <property type="term" value="C:cytosol"/>
    <property type="evidence" value="ECO:0007669"/>
    <property type="project" value="TreeGrafter"/>
</dbReference>
<gene>
    <name evidence="7" type="ORF">KME15_18935</name>
</gene>
<evidence type="ECO:0000256" key="2">
    <source>
        <dbReference type="ARBA" id="ARBA00006432"/>
    </source>
</evidence>
<dbReference type="Gene3D" id="3.40.50.720">
    <property type="entry name" value="NAD(P)-binding Rossmann-like Domain"/>
    <property type="match status" value="1"/>
</dbReference>
<dbReference type="InterPro" id="IPR036291">
    <property type="entry name" value="NAD(P)-bd_dom_sf"/>
</dbReference>
<dbReference type="PANTHER" id="PTHR45527">
    <property type="entry name" value="NONRIBOSOMAL PEPTIDE SYNTHETASE"/>
    <property type="match status" value="1"/>
</dbReference>
<dbReference type="FunFam" id="2.30.38.10:FF:000001">
    <property type="entry name" value="Non-ribosomal peptide synthetase PvdI"/>
    <property type="match status" value="1"/>
</dbReference>
<dbReference type="FunFam" id="3.40.50.980:FF:000001">
    <property type="entry name" value="Non-ribosomal peptide synthetase"/>
    <property type="match status" value="1"/>
</dbReference>
<dbReference type="InterPro" id="IPR045851">
    <property type="entry name" value="AMP-bd_C_sf"/>
</dbReference>
<dbReference type="Gene3D" id="3.30.559.10">
    <property type="entry name" value="Chloramphenicol acetyltransferase-like domain"/>
    <property type="match status" value="1"/>
</dbReference>
<dbReference type="GO" id="GO:0016874">
    <property type="term" value="F:ligase activity"/>
    <property type="evidence" value="ECO:0007669"/>
    <property type="project" value="UniProtKB-KW"/>
</dbReference>
<dbReference type="SUPFAM" id="SSF52777">
    <property type="entry name" value="CoA-dependent acyltransferases"/>
    <property type="match status" value="2"/>
</dbReference>
<evidence type="ECO:0000313" key="8">
    <source>
        <dbReference type="Proteomes" id="UP000757435"/>
    </source>
</evidence>
<proteinExistence type="inferred from homology"/>
<evidence type="ECO:0000259" key="6">
    <source>
        <dbReference type="PROSITE" id="PS50075"/>
    </source>
</evidence>
<dbReference type="GO" id="GO:0031177">
    <property type="term" value="F:phosphopantetheine binding"/>
    <property type="evidence" value="ECO:0007669"/>
    <property type="project" value="InterPro"/>
</dbReference>
<dbReference type="SUPFAM" id="SSF47336">
    <property type="entry name" value="ACP-like"/>
    <property type="match status" value="1"/>
</dbReference>
<dbReference type="FunFam" id="3.40.50.12780:FF:000012">
    <property type="entry name" value="Non-ribosomal peptide synthetase"/>
    <property type="match status" value="1"/>
</dbReference>
<dbReference type="Gene3D" id="1.10.10.1830">
    <property type="entry name" value="Non-ribosomal peptide synthase, adenylation domain"/>
    <property type="match status" value="1"/>
</dbReference>
<dbReference type="FunFam" id="1.10.1200.10:FF:000005">
    <property type="entry name" value="Nonribosomal peptide synthetase 1"/>
    <property type="match status" value="1"/>
</dbReference>
<protein>
    <submittedName>
        <fullName evidence="7">Amino acid adenylation domain-containing protein</fullName>
    </submittedName>
</protein>
<dbReference type="NCBIfam" id="TIGR01746">
    <property type="entry name" value="Thioester-redct"/>
    <property type="match status" value="1"/>
</dbReference>
<evidence type="ECO:0000256" key="3">
    <source>
        <dbReference type="ARBA" id="ARBA00022450"/>
    </source>
</evidence>
<dbReference type="PROSITE" id="PS00012">
    <property type="entry name" value="PHOSPHOPANTETHEINE"/>
    <property type="match status" value="1"/>
</dbReference>
<evidence type="ECO:0000313" key="7">
    <source>
        <dbReference type="EMBL" id="MBW4660754.1"/>
    </source>
</evidence>
<feature type="domain" description="Carrier" evidence="6">
    <location>
        <begin position="1046"/>
        <end position="1121"/>
    </location>
</feature>
<sequence>MKSIETFLSNLYSLDVKLWLERVDGESDQMRLHCNAPEAVLTPDLGAEISARKAEIIAFLNQAHAASRASAAAIRPVVRSGNLPLSFAQQRLWFLDQMQPGSPLYHIPEATRLIGSLDAIALERSFNEIVRRHEALRTTFQTVEGQPVQVISPPAPLPLQRIDLQHLGQAEQEAEVLRLVNWEAQQPFNLTKDSLLRVTLVRLHDREHVALLTLHHIVSDAWSMAVLIRELMALYTAFSTGQPSPLPALPIQYADFAVWQRQWLQGEVLDPHLSYWRNQLSGDLPVLQLPSDRPRPRIQTFRGAIHAFELPAGLTESLKALSQQAGVTLFMTLLAAFKVLLYRYTAQEDILVGSPIANRNRTEVEGLIGFFVNTLVLRSNLSGNPTFRDLLSQVQQVSLAAYDHQDLPFEQLVEALQPDRDLSYSPLFQVKFALENLPQDELKLPNLTLKFLQSQNPTAKLDLSLDMAETTSGLKGQFEYNTDLFDPVTITRMTEHLCCLLAGIVEHPEQKISDLPLLTESEQHQQLVEWNDTQIDYPQNECWHQRFEAQVQKTPEAIALVFKNEQLTYDQLNRCANQVAHYLQKQGVKPETIVGLCLERSPSMIIGLLGILKAGGAYLPLDPTYPPDRLAFMMSDSQIPILLTTRTSAATLPDHAAQAICLDTDWNHIAQEREQNPESGVTVENLAYLIYTSGSTGIPKGVLVPHEGLINLTEDKIRTCRVQPDSRVLQFFSLSFDASIPEIVMSLGCGAALHLATSEDLLPGVGLLRLLREQAITHITLPPSALAALPAEALPALQMVLVGGEAPSPELIAQWSTGRRFINAYGPTETTVNASMVECASGAQPTIRPAANKQLYILDRHLQLVPIGVPGELYIGGVGLARGYHNHPAKTAEAFIPNPFSDQLGSRLYKTGDLACYRRDGHIKLLGRLDYQVKIRGFRIEPGEIEALLVQHPDVQDGVVIVREDRSREDQSGDKRLIAYVVPVANQTPTTSDLHRFIAEKLPKYMVPAAFVFLEALPLNPNGKVDRQALPAPDSVRPDLADAFIAPRTPTEAILAQVFAQVLEVKQVGIHDDFFELGGHSLLATRLIARLLRTFQIELSIVDLFEVPTVAGLAERIMGGSVRENTLAFLNAEAILDSTIHPRTKPIQTRVAPSRIFLTGATGFLGAFLLHELLQQTQAELYCLVRATSIESAQTKLQTCLESYRLWQERFKPRIIPVLGDLSQPLLGLSESQFQTLAEQVDVIYHSGAWVHHASPYSLLKATNVLGTQEVLRLACQHKVKPVHFMSATSVFSPTLSSSQAPEIQVIREADRIADRIPWGGYNQSKWVAERLVAMGSDRGIPISIYRLGRLSGHSQTGVFNQNDLLYRLIIGCVQLGSAPEDQTMLDMIPIDYASQAIVHLSRQSTSQGKAFHLVHPHPVDSAILLESLRSIGYAIHPLPYDQWRTKLLQIAETNPDHALYPLVSLFPARSETQPTEAVLTFDCQNTLDGLVGSAIACPPLDQSLLHKYFSHLIQTGFLATPPIRQEQ</sequence>
<dbReference type="Gene3D" id="3.30.559.30">
    <property type="entry name" value="Nonribosomal peptide synthetase, condensation domain"/>
    <property type="match status" value="1"/>
</dbReference>
<dbReference type="SUPFAM" id="SSF51735">
    <property type="entry name" value="NAD(P)-binding Rossmann-fold domains"/>
    <property type="match status" value="1"/>
</dbReference>
<keyword evidence="3" id="KW-0596">Phosphopantetheine</keyword>
<dbReference type="PROSITE" id="PS50075">
    <property type="entry name" value="CARRIER"/>
    <property type="match status" value="1"/>
</dbReference>
<dbReference type="Gene3D" id="3.40.50.980">
    <property type="match status" value="2"/>
</dbReference>
<evidence type="ECO:0000256" key="1">
    <source>
        <dbReference type="ARBA" id="ARBA00001957"/>
    </source>
</evidence>
<dbReference type="Pfam" id="PF07993">
    <property type="entry name" value="NAD_binding_4"/>
    <property type="match status" value="1"/>
</dbReference>
<comment type="cofactor">
    <cofactor evidence="1">
        <name>pantetheine 4'-phosphate</name>
        <dbReference type="ChEBI" id="CHEBI:47942"/>
    </cofactor>
</comment>
<dbReference type="SUPFAM" id="SSF56801">
    <property type="entry name" value="Acetyl-CoA synthetase-like"/>
    <property type="match status" value="1"/>
</dbReference>
<dbReference type="InterPro" id="IPR044894">
    <property type="entry name" value="TubC_N_sf"/>
</dbReference>
<dbReference type="Pfam" id="PF00668">
    <property type="entry name" value="Condensation"/>
    <property type="match status" value="1"/>
</dbReference>
<dbReference type="InterPro" id="IPR020845">
    <property type="entry name" value="AMP-binding_CS"/>
</dbReference>
<dbReference type="Gene3D" id="1.10.1200.10">
    <property type="entry name" value="ACP-like"/>
    <property type="match status" value="1"/>
</dbReference>
<dbReference type="EMBL" id="JAHHHD010000025">
    <property type="protein sequence ID" value="MBW4660754.1"/>
    <property type="molecule type" value="Genomic_DNA"/>
</dbReference>
<dbReference type="Gene3D" id="2.30.38.10">
    <property type="entry name" value="Luciferase, Domain 3"/>
    <property type="match status" value="1"/>
</dbReference>
<dbReference type="Pfam" id="PF00550">
    <property type="entry name" value="PP-binding"/>
    <property type="match status" value="1"/>
</dbReference>
<dbReference type="InterPro" id="IPR041464">
    <property type="entry name" value="TubC_N"/>
</dbReference>
<reference evidence="7" key="1">
    <citation type="submission" date="2021-05" db="EMBL/GenBank/DDBJ databases">
        <authorList>
            <person name="Pietrasiak N."/>
            <person name="Ward R."/>
            <person name="Stajich J.E."/>
            <person name="Kurbessoian T."/>
        </authorList>
    </citation>
    <scope>NUCLEOTIDE SEQUENCE</scope>
    <source>
        <strain evidence="7">UHER 2000/2452</strain>
    </source>
</reference>
<reference evidence="7" key="2">
    <citation type="journal article" date="2022" name="Microbiol. Resour. Announc.">
        <title>Metagenome Sequencing to Explore Phylogenomics of Terrestrial Cyanobacteria.</title>
        <authorList>
            <person name="Ward R.D."/>
            <person name="Stajich J.E."/>
            <person name="Johansen J.R."/>
            <person name="Huntemann M."/>
            <person name="Clum A."/>
            <person name="Foster B."/>
            <person name="Foster B."/>
            <person name="Roux S."/>
            <person name="Palaniappan K."/>
            <person name="Varghese N."/>
            <person name="Mukherjee S."/>
            <person name="Reddy T.B.K."/>
            <person name="Daum C."/>
            <person name="Copeland A."/>
            <person name="Chen I.A."/>
            <person name="Ivanova N.N."/>
            <person name="Kyrpides N.C."/>
            <person name="Shapiro N."/>
            <person name="Eloe-Fadrosh E.A."/>
            <person name="Pietrasiak N."/>
        </authorList>
    </citation>
    <scope>NUCLEOTIDE SEQUENCE</scope>
    <source>
        <strain evidence="7">UHER 2000/2452</strain>
    </source>
</reference>